<keyword evidence="2" id="KW-0812">Transmembrane</keyword>
<gene>
    <name evidence="3" type="ORF">S40285_00185</name>
</gene>
<feature type="compositionally biased region" description="Basic and acidic residues" evidence="1">
    <location>
        <begin position="152"/>
        <end position="165"/>
    </location>
</feature>
<evidence type="ECO:0000256" key="2">
    <source>
        <dbReference type="SAM" id="Phobius"/>
    </source>
</evidence>
<reference evidence="3 4" key="1">
    <citation type="journal article" date="2014" name="BMC Genomics">
        <title>Comparative genome sequencing reveals chemotype-specific gene clusters in the toxigenic black mold Stachybotrys.</title>
        <authorList>
            <person name="Semeiks J."/>
            <person name="Borek D."/>
            <person name="Otwinowski Z."/>
            <person name="Grishin N.V."/>
        </authorList>
    </citation>
    <scope>NUCLEOTIDE SEQUENCE [LARGE SCALE GENOMIC DNA]</scope>
    <source>
        <strain evidence="3 4">IBT 40285</strain>
    </source>
</reference>
<dbReference type="InterPro" id="IPR035213">
    <property type="entry name" value="DUF5321"/>
</dbReference>
<feature type="region of interest" description="Disordered" evidence="1">
    <location>
        <begin position="152"/>
        <end position="201"/>
    </location>
</feature>
<feature type="compositionally biased region" description="Low complexity" evidence="1">
    <location>
        <begin position="166"/>
        <end position="180"/>
    </location>
</feature>
<dbReference type="Proteomes" id="UP000028524">
    <property type="component" value="Unassembled WGS sequence"/>
</dbReference>
<sequence length="201" mass="22833">MTAYRVFHRGVRAGLATLPARNFAFPQHQLRHSSSTPATVFDTSFWKSLVPKPLRRENRQAGKAVKSREWNPATYFIVMFLFIGSMSIQMIALRNQFDRYMRQSEVRIGLLREVVQKIQNGEKVDVEKTLGTGDPQKEADWEEVLQAIQRDETARKTQKQERSRAAEAQAKPAAEAETGAQRVEPANEPAQTRKGGLGNFF</sequence>
<keyword evidence="2" id="KW-0472">Membrane</keyword>
<dbReference type="OrthoDB" id="2253354at2759"/>
<accession>A0A084QU40</accession>
<dbReference type="InParanoid" id="A0A084QU40"/>
<dbReference type="OMA" id="LWLKQER"/>
<protein>
    <submittedName>
        <fullName evidence="3">Uncharacterized protein</fullName>
    </submittedName>
</protein>
<name>A0A084QU40_STAC4</name>
<proteinExistence type="predicted"/>
<dbReference type="HOGENOM" id="CLU_084831_3_0_1"/>
<evidence type="ECO:0000256" key="1">
    <source>
        <dbReference type="SAM" id="MobiDB-lite"/>
    </source>
</evidence>
<feature type="transmembrane region" description="Helical" evidence="2">
    <location>
        <begin position="73"/>
        <end position="93"/>
    </location>
</feature>
<organism evidence="3 4">
    <name type="scientific">Stachybotrys chlorohalonatus (strain IBT 40285)</name>
    <dbReference type="NCBI Taxonomy" id="1283841"/>
    <lineage>
        <taxon>Eukaryota</taxon>
        <taxon>Fungi</taxon>
        <taxon>Dikarya</taxon>
        <taxon>Ascomycota</taxon>
        <taxon>Pezizomycotina</taxon>
        <taxon>Sordariomycetes</taxon>
        <taxon>Hypocreomycetidae</taxon>
        <taxon>Hypocreales</taxon>
        <taxon>Stachybotryaceae</taxon>
        <taxon>Stachybotrys</taxon>
    </lineage>
</organism>
<evidence type="ECO:0000313" key="3">
    <source>
        <dbReference type="EMBL" id="KFA67475.1"/>
    </source>
</evidence>
<dbReference type="Pfam" id="PF17254">
    <property type="entry name" value="DUF5321"/>
    <property type="match status" value="1"/>
</dbReference>
<keyword evidence="2" id="KW-1133">Transmembrane helix</keyword>
<evidence type="ECO:0000313" key="4">
    <source>
        <dbReference type="Proteomes" id="UP000028524"/>
    </source>
</evidence>
<dbReference type="EMBL" id="KL660192">
    <property type="protein sequence ID" value="KFA67475.1"/>
    <property type="molecule type" value="Genomic_DNA"/>
</dbReference>
<keyword evidence="4" id="KW-1185">Reference proteome</keyword>
<dbReference type="AlphaFoldDB" id="A0A084QU40"/>